<comment type="caution">
    <text evidence="1">The sequence shown here is derived from an EMBL/GenBank/DDBJ whole genome shotgun (WGS) entry which is preliminary data.</text>
</comment>
<name>A0A9N9EDD4_9GLOM</name>
<protein>
    <submittedName>
        <fullName evidence="1">2_t:CDS:1</fullName>
    </submittedName>
</protein>
<gene>
    <name evidence="1" type="ORF">POCULU_LOCUS11128</name>
</gene>
<sequence length="60" mass="6518">VDNLIIGGGVIGLAFLRTNEILAEFTADERALLDQIFNGGNEGSEARCKGKRYCVGWDCK</sequence>
<feature type="non-terminal residue" evidence="1">
    <location>
        <position position="60"/>
    </location>
</feature>
<accession>A0A9N9EDD4</accession>
<organism evidence="1 2">
    <name type="scientific">Paraglomus occultum</name>
    <dbReference type="NCBI Taxonomy" id="144539"/>
    <lineage>
        <taxon>Eukaryota</taxon>
        <taxon>Fungi</taxon>
        <taxon>Fungi incertae sedis</taxon>
        <taxon>Mucoromycota</taxon>
        <taxon>Glomeromycotina</taxon>
        <taxon>Glomeromycetes</taxon>
        <taxon>Paraglomerales</taxon>
        <taxon>Paraglomeraceae</taxon>
        <taxon>Paraglomus</taxon>
    </lineage>
</organism>
<dbReference type="AlphaFoldDB" id="A0A9N9EDD4"/>
<evidence type="ECO:0000313" key="1">
    <source>
        <dbReference type="EMBL" id="CAG8673969.1"/>
    </source>
</evidence>
<feature type="non-terminal residue" evidence="1">
    <location>
        <position position="1"/>
    </location>
</feature>
<keyword evidence="2" id="KW-1185">Reference proteome</keyword>
<reference evidence="1" key="1">
    <citation type="submission" date="2021-06" db="EMBL/GenBank/DDBJ databases">
        <authorList>
            <person name="Kallberg Y."/>
            <person name="Tangrot J."/>
            <person name="Rosling A."/>
        </authorList>
    </citation>
    <scope>NUCLEOTIDE SEQUENCE</scope>
    <source>
        <strain evidence="1">IA702</strain>
    </source>
</reference>
<proteinExistence type="predicted"/>
<dbReference type="Proteomes" id="UP000789572">
    <property type="component" value="Unassembled WGS sequence"/>
</dbReference>
<dbReference type="EMBL" id="CAJVPJ010007179">
    <property type="protein sequence ID" value="CAG8673969.1"/>
    <property type="molecule type" value="Genomic_DNA"/>
</dbReference>
<evidence type="ECO:0000313" key="2">
    <source>
        <dbReference type="Proteomes" id="UP000789572"/>
    </source>
</evidence>